<evidence type="ECO:0000313" key="1">
    <source>
        <dbReference type="EMBL" id="GAB88801.1"/>
    </source>
</evidence>
<comment type="caution">
    <text evidence="1">The sequence shown here is derived from an EMBL/GenBank/DDBJ whole genome shotgun (WGS) entry which is preliminary data.</text>
</comment>
<accession>K6W549</accession>
<protein>
    <submittedName>
        <fullName evidence="1">Uncharacterized protein</fullName>
    </submittedName>
</protein>
<dbReference type="EMBL" id="BAHC01000041">
    <property type="protein sequence ID" value="GAB88801.1"/>
    <property type="molecule type" value="Genomic_DNA"/>
</dbReference>
<name>K6W549_9ACTN</name>
<proteinExistence type="predicted"/>
<organism evidence="1 2">
    <name type="scientific">Gordonia rhizosphera NBRC 16068</name>
    <dbReference type="NCBI Taxonomy" id="1108045"/>
    <lineage>
        <taxon>Bacteria</taxon>
        <taxon>Bacillati</taxon>
        <taxon>Actinomycetota</taxon>
        <taxon>Actinomycetes</taxon>
        <taxon>Mycobacteriales</taxon>
        <taxon>Gordoniaceae</taxon>
        <taxon>Gordonia</taxon>
    </lineage>
</organism>
<gene>
    <name evidence="1" type="ORF">GORHZ_041_00030</name>
</gene>
<dbReference type="STRING" id="1108045.GORHZ_041_00030"/>
<dbReference type="RefSeq" id="WP_006330477.1">
    <property type="nucleotide sequence ID" value="NZ_BAHC01000041.1"/>
</dbReference>
<dbReference type="OrthoDB" id="9924792at2"/>
<keyword evidence="2" id="KW-1185">Reference proteome</keyword>
<dbReference type="AlphaFoldDB" id="K6W549"/>
<sequence>MFTAYVTAEFVGRRNRNAERRKRRVDRATESCDRVEAAYAKYRVTGDATPETSHELAAASRAFARAIEGCNDTWVRQRAAAYADAMRAYYLLFGQPRDPLDDAITAPTVAEMEAKSAQFGVALRSYEENG</sequence>
<reference evidence="1 2" key="1">
    <citation type="submission" date="2012-08" db="EMBL/GenBank/DDBJ databases">
        <title>Whole genome shotgun sequence of Gordonia rhizosphera NBRC 16068.</title>
        <authorList>
            <person name="Takarada H."/>
            <person name="Isaki S."/>
            <person name="Hosoyama A."/>
            <person name="Tsuchikane K."/>
            <person name="Katsumata H."/>
            <person name="Baba S."/>
            <person name="Ohji S."/>
            <person name="Yamazaki S."/>
            <person name="Fujita N."/>
        </authorList>
    </citation>
    <scope>NUCLEOTIDE SEQUENCE [LARGE SCALE GENOMIC DNA]</scope>
    <source>
        <strain evidence="1 2">NBRC 16068</strain>
    </source>
</reference>
<dbReference type="Proteomes" id="UP000008363">
    <property type="component" value="Unassembled WGS sequence"/>
</dbReference>
<evidence type="ECO:0000313" key="2">
    <source>
        <dbReference type="Proteomes" id="UP000008363"/>
    </source>
</evidence>